<dbReference type="FunFam" id="3.40.50.300:FF:000137">
    <property type="entry name" value="Replication-associated recombination protein A"/>
    <property type="match status" value="1"/>
</dbReference>
<dbReference type="PANTHER" id="PTHR13779">
    <property type="entry name" value="WERNER HELICASE-INTERACTING PROTEIN 1 FAMILY MEMBER"/>
    <property type="match status" value="1"/>
</dbReference>
<dbReference type="FunFam" id="1.20.272.10:FF:000001">
    <property type="entry name" value="Putative AAA family ATPase"/>
    <property type="match status" value="1"/>
</dbReference>
<dbReference type="GO" id="GO:0016887">
    <property type="term" value="F:ATP hydrolysis activity"/>
    <property type="evidence" value="ECO:0007669"/>
    <property type="project" value="InterPro"/>
</dbReference>
<dbReference type="GO" id="GO:0008047">
    <property type="term" value="F:enzyme activator activity"/>
    <property type="evidence" value="ECO:0007669"/>
    <property type="project" value="TreeGrafter"/>
</dbReference>
<dbReference type="Proteomes" id="UP001445076">
    <property type="component" value="Unassembled WGS sequence"/>
</dbReference>
<dbReference type="Gene3D" id="1.10.8.60">
    <property type="match status" value="1"/>
</dbReference>
<feature type="domain" description="AAA+ ATPase" evidence="6">
    <location>
        <begin position="188"/>
        <end position="309"/>
    </location>
</feature>
<comment type="similarity">
    <text evidence="1">Belongs to the AAA ATPase family. RarA/MGS1/WRNIP1 subfamily.</text>
</comment>
<name>A0AAW0XMM7_CHEQU</name>
<dbReference type="InterPro" id="IPR003593">
    <property type="entry name" value="AAA+_ATPase"/>
</dbReference>
<reference evidence="7 8" key="1">
    <citation type="journal article" date="2024" name="BMC Genomics">
        <title>Genome assembly of redclaw crayfish (Cherax quadricarinatus) provides insights into its immune adaptation and hypoxia tolerance.</title>
        <authorList>
            <person name="Liu Z."/>
            <person name="Zheng J."/>
            <person name="Li H."/>
            <person name="Fang K."/>
            <person name="Wang S."/>
            <person name="He J."/>
            <person name="Zhou D."/>
            <person name="Weng S."/>
            <person name="Chi M."/>
            <person name="Gu Z."/>
            <person name="He J."/>
            <person name="Li F."/>
            <person name="Wang M."/>
        </authorList>
    </citation>
    <scope>NUCLEOTIDE SEQUENCE [LARGE SCALE GENOMIC DNA]</scope>
    <source>
        <strain evidence="7">ZL_2023a</strain>
    </source>
</reference>
<dbReference type="Pfam" id="PF12002">
    <property type="entry name" value="MgsA_C"/>
    <property type="match status" value="1"/>
</dbReference>
<evidence type="ECO:0000256" key="4">
    <source>
        <dbReference type="ARBA" id="ARBA00022840"/>
    </source>
</evidence>
<sequence>MKVECPICGAFFPDSDIETHAEHCIQATFGNSSSESANHSQKTDDAFELCNIKRKHSEVQEGNLTNETDAPSCSGKTSPSCSKKSRKEQAQAWSFLGNSSRSVSSSGQHKAQKAKNTRIDPVSQDVSSIVNSEITLPDSCQHPRQKSDNSSGVPLAEKMRPVTLDNYIGQDNILCNNSYLRTLIMQDNFINMILWGPPGCGKTSLANIIHERCRGSEKWRYSSLSACTSGVQDVKNVVREAQGALQLRKKRTVLFMDEVHRFNKAQQDIFLPHVENGLLTLVGATTENPSFSLNSALLSRCRVITLDALSPSSIRMILRRALKKLNVAVDRETKMNMGNGLKADEETSESDEEEDDLQYKETDEETKSTVQISKEAIHWLSEMSGGDARCALNTLQILMESHSSGVITVNNAKEALQRSHVLYDRKGDEHYNFASALQKSIRGGDDNAALYWTMRMIRGGEDPRFIARRLVRTAAEDIGLGMPEALTFAVSTMQAVQMLGMPESDVILAQCAVYLARAHHNPEVYSAMNRVNEHINNYAGPLPPVPLQLRNAPTALMKKLGYGHGYSAAPEVVQTIEYMPEALRNVNFFNR</sequence>
<dbReference type="InterPro" id="IPR021886">
    <property type="entry name" value="MgsA_C"/>
</dbReference>
<proteinExistence type="inferred from homology"/>
<dbReference type="GO" id="GO:0006261">
    <property type="term" value="P:DNA-templated DNA replication"/>
    <property type="evidence" value="ECO:0007669"/>
    <property type="project" value="TreeGrafter"/>
</dbReference>
<dbReference type="SMART" id="SM00382">
    <property type="entry name" value="AAA"/>
    <property type="match status" value="1"/>
</dbReference>
<dbReference type="InterPro" id="IPR032423">
    <property type="entry name" value="AAA_assoc_2"/>
</dbReference>
<evidence type="ECO:0000256" key="2">
    <source>
        <dbReference type="ARBA" id="ARBA00022705"/>
    </source>
</evidence>
<dbReference type="Pfam" id="PF16193">
    <property type="entry name" value="AAA_assoc_2"/>
    <property type="match status" value="1"/>
</dbReference>
<dbReference type="GO" id="GO:0005524">
    <property type="term" value="F:ATP binding"/>
    <property type="evidence" value="ECO:0007669"/>
    <property type="project" value="UniProtKB-KW"/>
</dbReference>
<dbReference type="InterPro" id="IPR051314">
    <property type="entry name" value="AAA_ATPase_RarA/MGS1/WRNIP1"/>
</dbReference>
<gene>
    <name evidence="7" type="ORF">OTU49_002667</name>
</gene>
<dbReference type="PANTHER" id="PTHR13779:SF7">
    <property type="entry name" value="ATPASE WRNIP1"/>
    <property type="match status" value="1"/>
</dbReference>
<evidence type="ECO:0000256" key="3">
    <source>
        <dbReference type="ARBA" id="ARBA00022741"/>
    </source>
</evidence>
<dbReference type="CDD" id="cd18139">
    <property type="entry name" value="HLD_clamp_RarA"/>
    <property type="match status" value="1"/>
</dbReference>
<feature type="compositionally biased region" description="Polar residues" evidence="5">
    <location>
        <begin position="60"/>
        <end position="82"/>
    </location>
</feature>
<dbReference type="EMBL" id="JARKIK010000032">
    <property type="protein sequence ID" value="KAK8740712.1"/>
    <property type="molecule type" value="Genomic_DNA"/>
</dbReference>
<dbReference type="GO" id="GO:0005634">
    <property type="term" value="C:nucleus"/>
    <property type="evidence" value="ECO:0007669"/>
    <property type="project" value="TreeGrafter"/>
</dbReference>
<dbReference type="Gene3D" id="3.40.50.300">
    <property type="entry name" value="P-loop containing nucleotide triphosphate hydrolases"/>
    <property type="match status" value="1"/>
</dbReference>
<dbReference type="SUPFAM" id="SSF48019">
    <property type="entry name" value="post-AAA+ oligomerization domain-like"/>
    <property type="match status" value="1"/>
</dbReference>
<evidence type="ECO:0000256" key="5">
    <source>
        <dbReference type="SAM" id="MobiDB-lite"/>
    </source>
</evidence>
<comment type="caution">
    <text evidence="7">The sequence shown here is derived from an EMBL/GenBank/DDBJ whole genome shotgun (WGS) entry which is preliminary data.</text>
</comment>
<organism evidence="7 8">
    <name type="scientific">Cherax quadricarinatus</name>
    <name type="common">Australian red claw crayfish</name>
    <dbReference type="NCBI Taxonomy" id="27406"/>
    <lineage>
        <taxon>Eukaryota</taxon>
        <taxon>Metazoa</taxon>
        <taxon>Ecdysozoa</taxon>
        <taxon>Arthropoda</taxon>
        <taxon>Crustacea</taxon>
        <taxon>Multicrustacea</taxon>
        <taxon>Malacostraca</taxon>
        <taxon>Eumalacostraca</taxon>
        <taxon>Eucarida</taxon>
        <taxon>Decapoda</taxon>
        <taxon>Pleocyemata</taxon>
        <taxon>Astacidea</taxon>
        <taxon>Parastacoidea</taxon>
        <taxon>Parastacidae</taxon>
        <taxon>Cherax</taxon>
    </lineage>
</organism>
<keyword evidence="4" id="KW-0067">ATP-binding</keyword>
<dbReference type="GO" id="GO:0003677">
    <property type="term" value="F:DNA binding"/>
    <property type="evidence" value="ECO:0007669"/>
    <property type="project" value="InterPro"/>
</dbReference>
<feature type="compositionally biased region" description="Acidic residues" evidence="5">
    <location>
        <begin position="346"/>
        <end position="356"/>
    </location>
</feature>
<dbReference type="SUPFAM" id="SSF52540">
    <property type="entry name" value="P-loop containing nucleoside triphosphate hydrolases"/>
    <property type="match status" value="1"/>
</dbReference>
<dbReference type="CDD" id="cd00009">
    <property type="entry name" value="AAA"/>
    <property type="match status" value="1"/>
</dbReference>
<dbReference type="InterPro" id="IPR008921">
    <property type="entry name" value="DNA_pol3_clamp-load_cplx_C"/>
</dbReference>
<dbReference type="InterPro" id="IPR003959">
    <property type="entry name" value="ATPase_AAA_core"/>
</dbReference>
<dbReference type="GO" id="GO:0000731">
    <property type="term" value="P:DNA synthesis involved in DNA repair"/>
    <property type="evidence" value="ECO:0007669"/>
    <property type="project" value="TreeGrafter"/>
</dbReference>
<dbReference type="AlphaFoldDB" id="A0AAW0XMM7"/>
<protein>
    <recommendedName>
        <fullName evidence="6">AAA+ ATPase domain-containing protein</fullName>
    </recommendedName>
</protein>
<evidence type="ECO:0000256" key="1">
    <source>
        <dbReference type="ARBA" id="ARBA00008959"/>
    </source>
</evidence>
<accession>A0AAW0XMM7</accession>
<keyword evidence="3" id="KW-0547">Nucleotide-binding</keyword>
<feature type="region of interest" description="Disordered" evidence="5">
    <location>
        <begin position="97"/>
        <end position="124"/>
    </location>
</feature>
<evidence type="ECO:0000313" key="7">
    <source>
        <dbReference type="EMBL" id="KAK8740712.1"/>
    </source>
</evidence>
<dbReference type="GO" id="GO:0017116">
    <property type="term" value="F:single-stranded DNA helicase activity"/>
    <property type="evidence" value="ECO:0007669"/>
    <property type="project" value="TreeGrafter"/>
</dbReference>
<dbReference type="Gene3D" id="1.10.3710.10">
    <property type="entry name" value="DNA polymerase III clamp loader subunits, C-terminal domain"/>
    <property type="match status" value="1"/>
</dbReference>
<feature type="region of interest" description="Disordered" evidence="5">
    <location>
        <begin position="60"/>
        <end position="84"/>
    </location>
</feature>
<evidence type="ECO:0000259" key="6">
    <source>
        <dbReference type="SMART" id="SM00382"/>
    </source>
</evidence>
<dbReference type="Gene3D" id="1.20.272.10">
    <property type="match status" value="1"/>
</dbReference>
<dbReference type="Pfam" id="PF00004">
    <property type="entry name" value="AAA"/>
    <property type="match status" value="1"/>
</dbReference>
<feature type="compositionally biased region" description="Basic and acidic residues" evidence="5">
    <location>
        <begin position="357"/>
        <end position="367"/>
    </location>
</feature>
<keyword evidence="8" id="KW-1185">Reference proteome</keyword>
<evidence type="ECO:0000313" key="8">
    <source>
        <dbReference type="Proteomes" id="UP001445076"/>
    </source>
</evidence>
<dbReference type="InterPro" id="IPR027417">
    <property type="entry name" value="P-loop_NTPase"/>
</dbReference>
<feature type="region of interest" description="Disordered" evidence="5">
    <location>
        <begin position="336"/>
        <end position="368"/>
    </location>
</feature>
<keyword evidence="2" id="KW-0235">DNA replication</keyword>